<dbReference type="PRINTS" id="PR00762">
    <property type="entry name" value="CLCHANNEL"/>
</dbReference>
<dbReference type="Pfam" id="PF00654">
    <property type="entry name" value="Voltage_CLC"/>
    <property type="match status" value="1"/>
</dbReference>
<name>A0A2R4CAA2_9BURK</name>
<dbReference type="EMBL" id="CP028324">
    <property type="protein sequence ID" value="AVR96569.1"/>
    <property type="molecule type" value="Genomic_DNA"/>
</dbReference>
<dbReference type="InterPro" id="IPR001807">
    <property type="entry name" value="ClC"/>
</dbReference>
<keyword evidence="3 5" id="KW-1133">Transmembrane helix</keyword>
<sequence length="407" mass="42132">MKPLPQPLSLLLYLLKWTALASVVALLAGSASALFLFSLDAATHWREAHPAIIWLLPLAGFAVGWVYWRFGRAVEAGNNLLIDEIIDPTSVVPLRMAPLVLASTVISHLFGASVGREGTAVQMGGTLADQLSRLPGLNAADRRVLLMAGISAGFASVFGTPLAGAVFGLEVLVIGRLRHDAIFPCIAAAILADQVGLAWGVHHTHYAIGSVPAITAWTVGAVVLAGIAFGLVGMAFAGATHALSARMKALLPYAPLRPLAGGAVVAVAVWALGTQRYIGLGIPVIVDAFAQPLAPWDWLGKLAFTVVSLGSGFKGGEVTPLFYIGATLGNALAPLLQLPFGMLAGVGFVAVFAGAANTPLASTVMALELFGPAIGAYAALACTVAYLFSGHHGIYRAQRRSPSKTHG</sequence>
<feature type="transmembrane region" description="Helical" evidence="5">
    <location>
        <begin position="51"/>
        <end position="68"/>
    </location>
</feature>
<comment type="subcellular location">
    <subcellularLocation>
        <location evidence="1">Membrane</location>
        <topology evidence="1">Multi-pass membrane protein</topology>
    </subcellularLocation>
</comment>
<evidence type="ECO:0000256" key="3">
    <source>
        <dbReference type="ARBA" id="ARBA00022989"/>
    </source>
</evidence>
<evidence type="ECO:0000313" key="6">
    <source>
        <dbReference type="EMBL" id="AVR96569.1"/>
    </source>
</evidence>
<dbReference type="GO" id="GO:0016020">
    <property type="term" value="C:membrane"/>
    <property type="evidence" value="ECO:0007669"/>
    <property type="project" value="UniProtKB-SubCell"/>
</dbReference>
<feature type="transmembrane region" description="Helical" evidence="5">
    <location>
        <begin position="369"/>
        <end position="389"/>
    </location>
</feature>
<feature type="transmembrane region" description="Helical" evidence="5">
    <location>
        <begin position="181"/>
        <end position="202"/>
    </location>
</feature>
<dbReference type="GO" id="GO:0015108">
    <property type="term" value="F:chloride transmembrane transporter activity"/>
    <property type="evidence" value="ECO:0007669"/>
    <property type="project" value="InterPro"/>
</dbReference>
<dbReference type="Proteomes" id="UP000240505">
    <property type="component" value="Chromosome"/>
</dbReference>
<dbReference type="PANTHER" id="PTHR43427:SF12">
    <property type="entry name" value="CHLORIDE TRANSPORTER"/>
    <property type="match status" value="1"/>
</dbReference>
<dbReference type="SUPFAM" id="SSF81340">
    <property type="entry name" value="Clc chloride channel"/>
    <property type="match status" value="1"/>
</dbReference>
<dbReference type="InterPro" id="IPR050368">
    <property type="entry name" value="ClC-type_chloride_channel"/>
</dbReference>
<proteinExistence type="predicted"/>
<protein>
    <submittedName>
        <fullName evidence="6">Voltage-gated chloride channel protein</fullName>
    </submittedName>
</protein>
<evidence type="ECO:0000256" key="5">
    <source>
        <dbReference type="SAM" id="Phobius"/>
    </source>
</evidence>
<dbReference type="RefSeq" id="WP_107141917.1">
    <property type="nucleotide sequence ID" value="NZ_CP028324.1"/>
</dbReference>
<evidence type="ECO:0000256" key="4">
    <source>
        <dbReference type="ARBA" id="ARBA00023136"/>
    </source>
</evidence>
<keyword evidence="2 5" id="KW-0812">Transmembrane</keyword>
<dbReference type="KEGG" id="masz:C9I28_13340"/>
<reference evidence="6 7" key="1">
    <citation type="submission" date="2018-03" db="EMBL/GenBank/DDBJ databases">
        <title>Massilia armeniaca sp. nov., isolated from desert soil.</title>
        <authorList>
            <person name="Huang H."/>
            <person name="Ren M."/>
        </authorList>
    </citation>
    <scope>NUCLEOTIDE SEQUENCE [LARGE SCALE GENOMIC DNA]</scope>
    <source>
        <strain evidence="6 7">ZMN-3</strain>
    </source>
</reference>
<feature type="transmembrane region" description="Helical" evidence="5">
    <location>
        <begin position="144"/>
        <end position="169"/>
    </location>
</feature>
<dbReference type="InterPro" id="IPR014743">
    <property type="entry name" value="Cl-channel_core"/>
</dbReference>
<dbReference type="PANTHER" id="PTHR43427">
    <property type="entry name" value="CHLORIDE CHANNEL PROTEIN CLC-E"/>
    <property type="match status" value="1"/>
</dbReference>
<feature type="transmembrane region" description="Helical" evidence="5">
    <location>
        <begin position="214"/>
        <end position="238"/>
    </location>
</feature>
<keyword evidence="7" id="KW-1185">Reference proteome</keyword>
<feature type="transmembrane region" description="Helical" evidence="5">
    <location>
        <begin position="259"/>
        <end position="278"/>
    </location>
</feature>
<feature type="transmembrane region" description="Helical" evidence="5">
    <location>
        <begin position="335"/>
        <end position="357"/>
    </location>
</feature>
<evidence type="ECO:0000256" key="2">
    <source>
        <dbReference type="ARBA" id="ARBA00022692"/>
    </source>
</evidence>
<feature type="transmembrane region" description="Helical" evidence="5">
    <location>
        <begin position="298"/>
        <end position="323"/>
    </location>
</feature>
<evidence type="ECO:0000256" key="1">
    <source>
        <dbReference type="ARBA" id="ARBA00004141"/>
    </source>
</evidence>
<gene>
    <name evidence="6" type="ORF">C9I28_13340</name>
</gene>
<keyword evidence="4 5" id="KW-0472">Membrane</keyword>
<dbReference type="AlphaFoldDB" id="A0A2R4CAA2"/>
<feature type="transmembrane region" description="Helical" evidence="5">
    <location>
        <begin position="20"/>
        <end position="39"/>
    </location>
</feature>
<organism evidence="6 7">
    <name type="scientific">Pseudoduganella armeniaca</name>
    <dbReference type="NCBI Taxonomy" id="2072590"/>
    <lineage>
        <taxon>Bacteria</taxon>
        <taxon>Pseudomonadati</taxon>
        <taxon>Pseudomonadota</taxon>
        <taxon>Betaproteobacteria</taxon>
        <taxon>Burkholderiales</taxon>
        <taxon>Oxalobacteraceae</taxon>
        <taxon>Telluria group</taxon>
        <taxon>Pseudoduganella</taxon>
    </lineage>
</organism>
<dbReference type="CDD" id="cd03682">
    <property type="entry name" value="ClC_sycA_like"/>
    <property type="match status" value="1"/>
</dbReference>
<accession>A0A2R4CAA2</accession>
<evidence type="ECO:0000313" key="7">
    <source>
        <dbReference type="Proteomes" id="UP000240505"/>
    </source>
</evidence>
<dbReference type="OrthoDB" id="9767361at2"/>
<dbReference type="Gene3D" id="1.10.3080.10">
    <property type="entry name" value="Clc chloride channel"/>
    <property type="match status" value="1"/>
</dbReference>